<protein>
    <submittedName>
        <fullName evidence="2">Uncharacterized protein</fullName>
    </submittedName>
</protein>
<keyword evidence="3" id="KW-1185">Reference proteome</keyword>
<organism evidence="2 3">
    <name type="scientific">Muraenolepis orangiensis</name>
    <name type="common">Patagonian moray cod</name>
    <dbReference type="NCBI Taxonomy" id="630683"/>
    <lineage>
        <taxon>Eukaryota</taxon>
        <taxon>Metazoa</taxon>
        <taxon>Chordata</taxon>
        <taxon>Craniata</taxon>
        <taxon>Vertebrata</taxon>
        <taxon>Euteleostomi</taxon>
        <taxon>Actinopterygii</taxon>
        <taxon>Neopterygii</taxon>
        <taxon>Teleostei</taxon>
        <taxon>Neoteleostei</taxon>
        <taxon>Acanthomorphata</taxon>
        <taxon>Zeiogadaria</taxon>
        <taxon>Gadariae</taxon>
        <taxon>Gadiformes</taxon>
        <taxon>Muraenolepidoidei</taxon>
        <taxon>Muraenolepididae</taxon>
        <taxon>Muraenolepis</taxon>
    </lineage>
</organism>
<evidence type="ECO:0000313" key="3">
    <source>
        <dbReference type="Proteomes" id="UP001148018"/>
    </source>
</evidence>
<evidence type="ECO:0000256" key="1">
    <source>
        <dbReference type="SAM" id="MobiDB-lite"/>
    </source>
</evidence>
<accession>A0A9Q0IHV0</accession>
<reference evidence="2" key="1">
    <citation type="submission" date="2022-07" db="EMBL/GenBank/DDBJ databases">
        <title>Chromosome-level genome of Muraenolepis orangiensis.</title>
        <authorList>
            <person name="Kim J."/>
        </authorList>
    </citation>
    <scope>NUCLEOTIDE SEQUENCE</scope>
    <source>
        <strain evidence="2">KU_S4_2022</strain>
        <tissue evidence="2">Muscle</tissue>
    </source>
</reference>
<feature type="compositionally biased region" description="Low complexity" evidence="1">
    <location>
        <begin position="69"/>
        <end position="83"/>
    </location>
</feature>
<proteinExistence type="predicted"/>
<dbReference type="EMBL" id="JANIIK010000048">
    <property type="protein sequence ID" value="KAJ3599349.1"/>
    <property type="molecule type" value="Genomic_DNA"/>
</dbReference>
<dbReference type="Proteomes" id="UP001148018">
    <property type="component" value="Unassembled WGS sequence"/>
</dbReference>
<dbReference type="AlphaFoldDB" id="A0A9Q0IHV0"/>
<comment type="caution">
    <text evidence="2">The sequence shown here is derived from an EMBL/GenBank/DDBJ whole genome shotgun (WGS) entry which is preliminary data.</text>
</comment>
<name>A0A9Q0IHV0_9TELE</name>
<sequence length="83" mass="9048">MKKKLRTKGAAETVPTRGPEDQTVPTRGPEDQTIPTRGPEDQTFPTRGPEDQTVPTRRPASHIKVLAAGSRRTPGSRRTSQSS</sequence>
<gene>
    <name evidence="2" type="ORF">NHX12_033312</name>
</gene>
<feature type="region of interest" description="Disordered" evidence="1">
    <location>
        <begin position="1"/>
        <end position="83"/>
    </location>
</feature>
<evidence type="ECO:0000313" key="2">
    <source>
        <dbReference type="EMBL" id="KAJ3599349.1"/>
    </source>
</evidence>